<dbReference type="InterPro" id="IPR026906">
    <property type="entry name" value="LRR_5"/>
</dbReference>
<organism evidence="1">
    <name type="scientific">Chryseobacterium indologenes</name>
    <name type="common">Flavobacterium indologenes</name>
    <dbReference type="NCBI Taxonomy" id="253"/>
    <lineage>
        <taxon>Bacteria</taxon>
        <taxon>Pseudomonadati</taxon>
        <taxon>Bacteroidota</taxon>
        <taxon>Flavobacteriia</taxon>
        <taxon>Flavobacteriales</taxon>
        <taxon>Weeksellaceae</taxon>
        <taxon>Chryseobacterium group</taxon>
        <taxon>Chryseobacterium</taxon>
    </lineage>
</organism>
<accession>A0A411DRI7</accession>
<dbReference type="InterPro" id="IPR032675">
    <property type="entry name" value="LRR_dom_sf"/>
</dbReference>
<dbReference type="SUPFAM" id="SSF52058">
    <property type="entry name" value="L domain-like"/>
    <property type="match status" value="1"/>
</dbReference>
<evidence type="ECO:0000313" key="1">
    <source>
        <dbReference type="EMBL" id="QBA22968.1"/>
    </source>
</evidence>
<dbReference type="Pfam" id="PF13306">
    <property type="entry name" value="LRR_5"/>
    <property type="match status" value="1"/>
</dbReference>
<sequence length="213" mass="23976">MKTKEELRLYFENGDIPKQEDFWEWQDAYWHKDEKIDMAKIAGLENGLPRFNDFYAEIDENGNASLAHLQVKRIFIKAGTLYIPDRFLLNTGISEISISDSVTTIGKEAFSNNLIKSVHLPAQVKTIYDNAFSNNQITTLSLSEGLIEIKNSAFSYNKISSLSIPSSVAMIGSKAFSNNPDLRYVRLEHSTLYYADAFDAQTTVVGGSLIIDM</sequence>
<dbReference type="AlphaFoldDB" id="A0A411DRI7"/>
<name>A0A411DRI7_CHRID</name>
<dbReference type="Gene3D" id="3.80.10.10">
    <property type="entry name" value="Ribonuclease Inhibitor"/>
    <property type="match status" value="1"/>
</dbReference>
<gene>
    <name evidence="1" type="ORF">EU348_18005</name>
</gene>
<proteinExistence type="predicted"/>
<dbReference type="EMBL" id="CP035532">
    <property type="protein sequence ID" value="QBA22968.1"/>
    <property type="molecule type" value="Genomic_DNA"/>
</dbReference>
<reference evidence="1" key="1">
    <citation type="submission" date="2019-01" db="EMBL/GenBank/DDBJ databases">
        <title>Whole Genome Sequencing for Putative Detection of Antimicrobial Resistance and Potential Virulence Factors in Chryseobacterium indologenes isolated from Nile Tilapia in Tanzania.</title>
        <authorList>
            <person name="Mwega E."/>
            <person name="Mutoloki S."/>
            <person name="Mugimba K."/>
            <person name="Colquhoun D."/>
            <person name="Mdegela R."/>
            <person name="Evensen O."/>
            <person name="Wasteson Y."/>
        </authorList>
    </citation>
    <scope>NUCLEOTIDE SEQUENCE [LARGE SCALE GENOMIC DNA]</scope>
    <source>
        <strain evidence="1">StR 01</strain>
    </source>
</reference>
<protein>
    <submittedName>
        <fullName evidence="1">Leucine-rich repeat domain-containing protein</fullName>
    </submittedName>
</protein>